<dbReference type="Proteomes" id="UP001157502">
    <property type="component" value="Chromosome 7"/>
</dbReference>
<reference evidence="1" key="1">
    <citation type="submission" date="2021-05" db="EMBL/GenBank/DDBJ databases">
        <authorList>
            <person name="Pan Q."/>
            <person name="Jouanno E."/>
            <person name="Zahm M."/>
            <person name="Klopp C."/>
            <person name="Cabau C."/>
            <person name="Louis A."/>
            <person name="Berthelot C."/>
            <person name="Parey E."/>
            <person name="Roest Crollius H."/>
            <person name="Montfort J."/>
            <person name="Robinson-Rechavi M."/>
            <person name="Bouchez O."/>
            <person name="Lampietro C."/>
            <person name="Lopez Roques C."/>
            <person name="Donnadieu C."/>
            <person name="Postlethwait J."/>
            <person name="Bobe J."/>
            <person name="Dillon D."/>
            <person name="Chandos A."/>
            <person name="von Hippel F."/>
            <person name="Guiguen Y."/>
        </authorList>
    </citation>
    <scope>NUCLEOTIDE SEQUENCE</scope>
    <source>
        <strain evidence="1">YG-Jan2019</strain>
    </source>
</reference>
<name>A0ACC2GZI8_DALPE</name>
<gene>
    <name evidence="1" type="ORF">DPEC_G00085680</name>
</gene>
<protein>
    <submittedName>
        <fullName evidence="1">Uncharacterized protein</fullName>
    </submittedName>
</protein>
<sequence length="233" mass="26062">MVVTTRLRLIWNRFTQKSMGDMSSKTHMPAPETALPGRSERLKVSAKHFVNGNPTVPPFPAGLETAMFGMGCFWGAERKFWKQAGVYSTQVGYAGGFTPNPSYQETCTGRTGHTEVVRVFWDTEKTSFTKLLQVFWESHNPTQGMRQGNDVGTTYRSAIYTDKREHLDQALASKQQYQKVLTEGGFGEITTEIAEGKEFFYAEDHHQQYLAKNPHGYCGLTGTGVTCPIGLKT</sequence>
<dbReference type="EMBL" id="CM055734">
    <property type="protein sequence ID" value="KAJ8009129.1"/>
    <property type="molecule type" value="Genomic_DNA"/>
</dbReference>
<proteinExistence type="predicted"/>
<organism evidence="1 2">
    <name type="scientific">Dallia pectoralis</name>
    <name type="common">Alaska blackfish</name>
    <dbReference type="NCBI Taxonomy" id="75939"/>
    <lineage>
        <taxon>Eukaryota</taxon>
        <taxon>Metazoa</taxon>
        <taxon>Chordata</taxon>
        <taxon>Craniata</taxon>
        <taxon>Vertebrata</taxon>
        <taxon>Euteleostomi</taxon>
        <taxon>Actinopterygii</taxon>
        <taxon>Neopterygii</taxon>
        <taxon>Teleostei</taxon>
        <taxon>Protacanthopterygii</taxon>
        <taxon>Esociformes</taxon>
        <taxon>Umbridae</taxon>
        <taxon>Dallia</taxon>
    </lineage>
</organism>
<keyword evidence="2" id="KW-1185">Reference proteome</keyword>
<evidence type="ECO:0000313" key="1">
    <source>
        <dbReference type="EMBL" id="KAJ8009129.1"/>
    </source>
</evidence>
<comment type="caution">
    <text evidence="1">The sequence shown here is derived from an EMBL/GenBank/DDBJ whole genome shotgun (WGS) entry which is preliminary data.</text>
</comment>
<accession>A0ACC2GZI8</accession>
<evidence type="ECO:0000313" key="2">
    <source>
        <dbReference type="Proteomes" id="UP001157502"/>
    </source>
</evidence>